<dbReference type="Gene3D" id="3.40.50.1000">
    <property type="entry name" value="HAD superfamily/HAD-like"/>
    <property type="match status" value="1"/>
</dbReference>
<dbReference type="InterPro" id="IPR001830">
    <property type="entry name" value="Glyco_trans_20"/>
</dbReference>
<gene>
    <name evidence="2" type="ORF">GCM10017781_19170</name>
    <name evidence="3" type="ORF">HNQ07_002049</name>
</gene>
<dbReference type="GO" id="GO:0005992">
    <property type="term" value="P:trehalose biosynthetic process"/>
    <property type="evidence" value="ECO:0007669"/>
    <property type="project" value="InterPro"/>
</dbReference>
<dbReference type="Pfam" id="PF00982">
    <property type="entry name" value="Glyco_transf_20"/>
    <property type="match status" value="1"/>
</dbReference>
<reference evidence="2" key="4">
    <citation type="submission" date="2024-05" db="EMBL/GenBank/DDBJ databases">
        <authorList>
            <person name="Sun Q."/>
            <person name="Zhou Y."/>
        </authorList>
    </citation>
    <scope>NUCLEOTIDE SEQUENCE</scope>
    <source>
        <strain evidence="2">CGMCC 1.18437</strain>
    </source>
</reference>
<keyword evidence="5" id="KW-1185">Reference proteome</keyword>
<dbReference type="Pfam" id="PF02358">
    <property type="entry name" value="Trehalose_PPase"/>
    <property type="match status" value="1"/>
</dbReference>
<dbReference type="AlphaFoldDB" id="A0A7W8KEA0"/>
<dbReference type="Gene3D" id="3.30.70.1020">
    <property type="entry name" value="Trehalose-6-phosphate phosphatase related protein, domain 2"/>
    <property type="match status" value="1"/>
</dbReference>
<dbReference type="SUPFAM" id="SSF56784">
    <property type="entry name" value="HAD-like"/>
    <property type="match status" value="1"/>
</dbReference>
<reference evidence="3 4" key="3">
    <citation type="submission" date="2020-08" db="EMBL/GenBank/DDBJ databases">
        <title>Genomic Encyclopedia of Type Strains, Phase IV (KMG-IV): sequencing the most valuable type-strain genomes for metagenomic binning, comparative biology and taxonomic classification.</title>
        <authorList>
            <person name="Goeker M."/>
        </authorList>
    </citation>
    <scope>NUCLEOTIDE SEQUENCE [LARGE SCALE GENOMIC DNA]</scope>
    <source>
        <strain evidence="3 4">DSM 27521</strain>
    </source>
</reference>
<dbReference type="GO" id="GO:0003825">
    <property type="term" value="F:alpha,alpha-trehalose-phosphate synthase (UDP-forming) activity"/>
    <property type="evidence" value="ECO:0007669"/>
    <property type="project" value="TreeGrafter"/>
</dbReference>
<proteinExistence type="inferred from homology"/>
<evidence type="ECO:0000256" key="1">
    <source>
        <dbReference type="ARBA" id="ARBA00008799"/>
    </source>
</evidence>
<comment type="similarity">
    <text evidence="1">Belongs to the glycosyltransferase 20 family.</text>
</comment>
<dbReference type="NCBIfam" id="NF011071">
    <property type="entry name" value="PRK14501.1"/>
    <property type="match status" value="1"/>
</dbReference>
<name>A0A7W8KEA0_9DEIO</name>
<dbReference type="Proteomes" id="UP000539473">
    <property type="component" value="Unassembled WGS sequence"/>
</dbReference>
<evidence type="ECO:0000313" key="3">
    <source>
        <dbReference type="EMBL" id="MBB5376585.1"/>
    </source>
</evidence>
<dbReference type="RefSeq" id="WP_184111303.1">
    <property type="nucleotide sequence ID" value="NZ_BNAJ01000004.1"/>
</dbReference>
<dbReference type="CDD" id="cd03788">
    <property type="entry name" value="GT20_TPS"/>
    <property type="match status" value="1"/>
</dbReference>
<reference evidence="2" key="1">
    <citation type="journal article" date="2014" name="Int. J. Syst. Evol. Microbiol.">
        <title>Complete genome of a new Firmicutes species belonging to the dominant human colonic microbiota ('Ruminococcus bicirculans') reveals two chromosomes and a selective capacity to utilize plant glucans.</title>
        <authorList>
            <consortium name="NISC Comparative Sequencing Program"/>
            <person name="Wegmann U."/>
            <person name="Louis P."/>
            <person name="Goesmann A."/>
            <person name="Henrissat B."/>
            <person name="Duncan S.H."/>
            <person name="Flint H.J."/>
        </authorList>
    </citation>
    <scope>NUCLEOTIDE SEQUENCE</scope>
    <source>
        <strain evidence="2">CGMCC 1.18437</strain>
    </source>
</reference>
<comment type="caution">
    <text evidence="3">The sequence shown here is derived from an EMBL/GenBank/DDBJ whole genome shotgun (WGS) entry which is preliminary data.</text>
</comment>
<organism evidence="3 4">
    <name type="scientific">Deinococcus metalli</name>
    <dbReference type="NCBI Taxonomy" id="1141878"/>
    <lineage>
        <taxon>Bacteria</taxon>
        <taxon>Thermotogati</taxon>
        <taxon>Deinococcota</taxon>
        <taxon>Deinococci</taxon>
        <taxon>Deinococcales</taxon>
        <taxon>Deinococcaceae</taxon>
        <taxon>Deinococcus</taxon>
    </lineage>
</organism>
<evidence type="ECO:0000313" key="4">
    <source>
        <dbReference type="Proteomes" id="UP000539473"/>
    </source>
</evidence>
<sequence length="708" mass="77914">MAVIVVSNREPYAPSVQDGRVTWTPSIGGLTSALDPVMQREGGTWIAWGEQHPELGHADLPPAAPRYRVQRLALSGDEVQRYYHGFSNGALWPVSHYFVERAQFRADEWAAYRAVNARFAQAAIDAYRPGDLLWVHDYQLALVPGLLRAALPGARIGFFWHIPWPAQDVFRTLPWDRELLSGLLGADLIGMHTAAYARHFQDACERTLGIETGPGTVAVDGRTVRIEARPIGIDVGAFETLAAAPETAERAGRLRDNLRTLVLLAVDRLDYTKGIPERLDAFEAFLDAHPRARGRVSLVQIAVPSRERVEAYLQLRQQVEGRVGRINGRFSRDGWTPVHYVFRGLDREELVAHYRAADAMLVTPLRDGLNLVAKEFAASSADGVLLLSRFAGAAGEMPGAIEVNPYDRDGLAERLLAALRMPLEEKKARLDGLRRHLRDSDLRTWTQRFLHDLAGPDLLPAALLDLGSRPLLIMCDYDGTLAPIAPRPRDADPQPGAHEALAHLLHHPAHHTVIVTGRRSVQVYGYLPLPDLPVIGLHGMEWLGRTPDAPQRGVIETLARHFPVEPGVRVEDKRWTVAVHYRNVPADRQAHVQHHLETLSLPPGWEMIAGKLVREYRPAGFGKGRAVTSLIAAYPGHHPVFIGDDDTDEEAFHAVNAAGGTAIKVGPGSTAAPYRLDSPANVVALLTAWSRSDARPAEGRAARGNVTA</sequence>
<dbReference type="Proteomes" id="UP000619376">
    <property type="component" value="Unassembled WGS sequence"/>
</dbReference>
<dbReference type="PANTHER" id="PTHR10788">
    <property type="entry name" value="TREHALOSE-6-PHOSPHATE SYNTHASE"/>
    <property type="match status" value="1"/>
</dbReference>
<dbReference type="InterPro" id="IPR023214">
    <property type="entry name" value="HAD_sf"/>
</dbReference>
<dbReference type="EMBL" id="JACHFK010000004">
    <property type="protein sequence ID" value="MBB5376585.1"/>
    <property type="molecule type" value="Genomic_DNA"/>
</dbReference>
<dbReference type="NCBIfam" id="TIGR00685">
    <property type="entry name" value="T6PP"/>
    <property type="match status" value="1"/>
</dbReference>
<evidence type="ECO:0000313" key="2">
    <source>
        <dbReference type="EMBL" id="GHF42972.1"/>
    </source>
</evidence>
<dbReference type="EMBL" id="BNAJ01000004">
    <property type="protein sequence ID" value="GHF42972.1"/>
    <property type="molecule type" value="Genomic_DNA"/>
</dbReference>
<dbReference type="InterPro" id="IPR003337">
    <property type="entry name" value="Trehalose_PPase"/>
</dbReference>
<dbReference type="InterPro" id="IPR036412">
    <property type="entry name" value="HAD-like_sf"/>
</dbReference>
<protein>
    <submittedName>
        <fullName evidence="3">Alpha,alpha-trehalose-phosphate synthase [UDP-forming]/trehalose-phosphatase</fullName>
    </submittedName>
</protein>
<dbReference type="Gene3D" id="3.40.50.2000">
    <property type="entry name" value="Glycogen Phosphorylase B"/>
    <property type="match status" value="2"/>
</dbReference>
<dbReference type="SUPFAM" id="SSF53756">
    <property type="entry name" value="UDP-Glycosyltransferase/glycogen phosphorylase"/>
    <property type="match status" value="1"/>
</dbReference>
<accession>A0A7W8KEA0</accession>
<reference evidence="5" key="2">
    <citation type="journal article" date="2019" name="Int. J. Syst. Evol. Microbiol.">
        <title>The Global Catalogue of Microorganisms (GCM) 10K type strain sequencing project: providing services to taxonomists for standard genome sequencing and annotation.</title>
        <authorList>
            <consortium name="The Broad Institute Genomics Platform"/>
            <consortium name="The Broad Institute Genome Sequencing Center for Infectious Disease"/>
            <person name="Wu L."/>
            <person name="Ma J."/>
        </authorList>
    </citation>
    <scope>NUCLEOTIDE SEQUENCE [LARGE SCALE GENOMIC DNA]</scope>
    <source>
        <strain evidence="5">CGMCC 1.18437</strain>
    </source>
</reference>
<evidence type="ECO:0000313" key="5">
    <source>
        <dbReference type="Proteomes" id="UP000619376"/>
    </source>
</evidence>
<dbReference type="PANTHER" id="PTHR10788:SF106">
    <property type="entry name" value="BCDNA.GH08860"/>
    <property type="match status" value="1"/>
</dbReference>